<comment type="pathway">
    <text evidence="4">Carbohydrate degradation; glycolysis; D-glyceraldehyde 3-phosphate from glycerone phosphate: step 1/1.</text>
</comment>
<reference evidence="5" key="1">
    <citation type="journal article" date="2020" name="Fungal Divers.">
        <title>Resolving the Mortierellaceae phylogeny through synthesis of multi-gene phylogenetics and phylogenomics.</title>
        <authorList>
            <person name="Vandepol N."/>
            <person name="Liber J."/>
            <person name="Desiro A."/>
            <person name="Na H."/>
            <person name="Kennedy M."/>
            <person name="Barry K."/>
            <person name="Grigoriev I.V."/>
            <person name="Miller A.N."/>
            <person name="O'Donnell K."/>
            <person name="Stajich J.E."/>
            <person name="Bonito G."/>
        </authorList>
    </citation>
    <scope>NUCLEOTIDE SEQUENCE</scope>
    <source>
        <strain evidence="5">CK1249</strain>
    </source>
</reference>
<organism evidence="5 6">
    <name type="scientific">Mortierella alpina</name>
    <name type="common">Oleaginous fungus</name>
    <name type="synonym">Mortierella renispora</name>
    <dbReference type="NCBI Taxonomy" id="64518"/>
    <lineage>
        <taxon>Eukaryota</taxon>
        <taxon>Fungi</taxon>
        <taxon>Fungi incertae sedis</taxon>
        <taxon>Mucoromycota</taxon>
        <taxon>Mortierellomycotina</taxon>
        <taxon>Mortierellomycetes</taxon>
        <taxon>Mortierellales</taxon>
        <taxon>Mortierellaceae</taxon>
        <taxon>Mortierella</taxon>
    </lineage>
</organism>
<feature type="non-terminal residue" evidence="5">
    <location>
        <position position="1"/>
    </location>
</feature>
<dbReference type="PROSITE" id="PS51440">
    <property type="entry name" value="TIM_2"/>
    <property type="match status" value="1"/>
</dbReference>
<dbReference type="AlphaFoldDB" id="A0A9P6J6H8"/>
<proteinExistence type="inferred from homology"/>
<evidence type="ECO:0000256" key="1">
    <source>
        <dbReference type="ARBA" id="ARBA00007422"/>
    </source>
</evidence>
<evidence type="ECO:0000256" key="3">
    <source>
        <dbReference type="ARBA" id="ARBA00023235"/>
    </source>
</evidence>
<gene>
    <name evidence="5" type="primary">TPI1_2</name>
    <name evidence="5" type="ORF">BGZ70_008127</name>
</gene>
<dbReference type="GO" id="GO:0006096">
    <property type="term" value="P:glycolytic process"/>
    <property type="evidence" value="ECO:0007669"/>
    <property type="project" value="UniProtKB-KW"/>
</dbReference>
<keyword evidence="3 4" id="KW-0413">Isomerase</keyword>
<evidence type="ECO:0000313" key="5">
    <source>
        <dbReference type="EMBL" id="KAF9962107.1"/>
    </source>
</evidence>
<dbReference type="GO" id="GO:0006094">
    <property type="term" value="P:gluconeogenesis"/>
    <property type="evidence" value="ECO:0007669"/>
    <property type="project" value="UniProtKB-KW"/>
</dbReference>
<keyword evidence="4" id="KW-0312">Gluconeogenesis</keyword>
<dbReference type="CDD" id="cd00311">
    <property type="entry name" value="TIM"/>
    <property type="match status" value="1"/>
</dbReference>
<dbReference type="GO" id="GO:0004807">
    <property type="term" value="F:triose-phosphate isomerase activity"/>
    <property type="evidence" value="ECO:0007669"/>
    <property type="project" value="UniProtKB-EC"/>
</dbReference>
<comment type="pathway">
    <text evidence="4">Carbohydrate biosynthesis; gluconeogenesis.</text>
</comment>
<dbReference type="EC" id="5.3.1.1" evidence="4"/>
<protein>
    <recommendedName>
        <fullName evidence="4">Triosephosphate isomerase</fullName>
        <ecNumber evidence="4">5.3.1.1</ecNumber>
    </recommendedName>
</protein>
<dbReference type="PANTHER" id="PTHR21139">
    <property type="entry name" value="TRIOSEPHOSPHATE ISOMERASE"/>
    <property type="match status" value="1"/>
</dbReference>
<dbReference type="PANTHER" id="PTHR21139:SF2">
    <property type="entry name" value="TRIOSEPHOSPHATE ISOMERASE"/>
    <property type="match status" value="1"/>
</dbReference>
<comment type="subunit">
    <text evidence="2">Homodimer.</text>
</comment>
<accession>A0A9P6J6H8</accession>
<evidence type="ECO:0000256" key="2">
    <source>
        <dbReference type="ARBA" id="ARBA00011738"/>
    </source>
</evidence>
<dbReference type="Pfam" id="PF00121">
    <property type="entry name" value="TIM"/>
    <property type="match status" value="1"/>
</dbReference>
<comment type="catalytic activity">
    <reaction evidence="4">
        <text>D-glyceraldehyde 3-phosphate = dihydroxyacetone phosphate</text>
        <dbReference type="Rhea" id="RHEA:18585"/>
        <dbReference type="ChEBI" id="CHEBI:57642"/>
        <dbReference type="ChEBI" id="CHEBI:59776"/>
        <dbReference type="EC" id="5.3.1.1"/>
    </reaction>
</comment>
<dbReference type="InterPro" id="IPR035990">
    <property type="entry name" value="TIM_sf"/>
</dbReference>
<keyword evidence="4" id="KW-0324">Glycolysis</keyword>
<evidence type="ECO:0000256" key="4">
    <source>
        <dbReference type="RuleBase" id="RU363013"/>
    </source>
</evidence>
<sequence length="152" mass="16889">MPRKFIVGGNFKLNGSQASLKTLIENLNQVELDKNTEIVVSPPFVYLDQTRKTVRKDIAVAGQNCYHKSSGAYTGEVAAEMLKDLGIEWVILGHSERREIFKESDEEVGLKVAHALKAGLKVMACVGEKLEEREANKTTEVVFRQLSAIAKQ</sequence>
<dbReference type="Gene3D" id="3.20.20.70">
    <property type="entry name" value="Aldolase class I"/>
    <property type="match status" value="1"/>
</dbReference>
<dbReference type="InterPro" id="IPR000652">
    <property type="entry name" value="Triosephosphate_isomerase"/>
</dbReference>
<comment type="caution">
    <text evidence="5">The sequence shown here is derived from an EMBL/GenBank/DDBJ whole genome shotgun (WGS) entry which is preliminary data.</text>
</comment>
<dbReference type="InterPro" id="IPR013785">
    <property type="entry name" value="Aldolase_TIM"/>
</dbReference>
<name>A0A9P6J6H8_MORAP</name>
<evidence type="ECO:0000313" key="6">
    <source>
        <dbReference type="Proteomes" id="UP000738359"/>
    </source>
</evidence>
<dbReference type="GO" id="GO:0019563">
    <property type="term" value="P:glycerol catabolic process"/>
    <property type="evidence" value="ECO:0007669"/>
    <property type="project" value="TreeGrafter"/>
</dbReference>
<dbReference type="SUPFAM" id="SSF51351">
    <property type="entry name" value="Triosephosphate isomerase (TIM)"/>
    <property type="match status" value="1"/>
</dbReference>
<keyword evidence="6" id="KW-1185">Reference proteome</keyword>
<dbReference type="EMBL" id="JAAAHY010000561">
    <property type="protein sequence ID" value="KAF9962107.1"/>
    <property type="molecule type" value="Genomic_DNA"/>
</dbReference>
<dbReference type="Proteomes" id="UP000738359">
    <property type="component" value="Unassembled WGS sequence"/>
</dbReference>
<dbReference type="NCBIfam" id="TIGR00419">
    <property type="entry name" value="tim"/>
    <property type="match status" value="1"/>
</dbReference>
<dbReference type="GO" id="GO:0046166">
    <property type="term" value="P:glyceraldehyde-3-phosphate biosynthetic process"/>
    <property type="evidence" value="ECO:0007669"/>
    <property type="project" value="TreeGrafter"/>
</dbReference>
<comment type="similarity">
    <text evidence="1 4">Belongs to the triosephosphate isomerase family.</text>
</comment>
<dbReference type="OrthoDB" id="6715177at2759"/>
<dbReference type="GO" id="GO:0005829">
    <property type="term" value="C:cytosol"/>
    <property type="evidence" value="ECO:0007669"/>
    <property type="project" value="TreeGrafter"/>
</dbReference>